<evidence type="ECO:0000256" key="4">
    <source>
        <dbReference type="ARBA" id="ARBA00022695"/>
    </source>
</evidence>
<protein>
    <recommendedName>
        <fullName evidence="2">mannose-1-phosphate guanylyltransferase</fullName>
        <ecNumber evidence="2">2.7.7.13</ecNumber>
    </recommendedName>
</protein>
<gene>
    <name evidence="10" type="ORF">IAB78_00500</name>
</gene>
<dbReference type="Gene3D" id="3.90.550.10">
    <property type="entry name" value="Spore Coat Polysaccharide Biosynthesis Protein SpsA, Chain A"/>
    <property type="match status" value="1"/>
</dbReference>
<comment type="similarity">
    <text evidence="1">Belongs to the mannose-6-phosphate isomerase type 2 family.</text>
</comment>
<evidence type="ECO:0000313" key="11">
    <source>
        <dbReference type="Proteomes" id="UP000823750"/>
    </source>
</evidence>
<dbReference type="PANTHER" id="PTHR46390">
    <property type="entry name" value="MANNOSE-1-PHOSPHATE GUANYLYLTRANSFERASE"/>
    <property type="match status" value="1"/>
</dbReference>
<keyword evidence="4 10" id="KW-0548">Nucleotidyltransferase</keyword>
<proteinExistence type="inferred from homology"/>
<evidence type="ECO:0000256" key="2">
    <source>
        <dbReference type="ARBA" id="ARBA00012387"/>
    </source>
</evidence>
<evidence type="ECO:0000259" key="9">
    <source>
        <dbReference type="Pfam" id="PF22640"/>
    </source>
</evidence>
<dbReference type="Pfam" id="PF00483">
    <property type="entry name" value="NTP_transferase"/>
    <property type="match status" value="1"/>
</dbReference>
<dbReference type="GO" id="GO:0005525">
    <property type="term" value="F:GTP binding"/>
    <property type="evidence" value="ECO:0007669"/>
    <property type="project" value="UniProtKB-KW"/>
</dbReference>
<dbReference type="GO" id="GO:0009298">
    <property type="term" value="P:GDP-mannose biosynthetic process"/>
    <property type="evidence" value="ECO:0007669"/>
    <property type="project" value="TreeGrafter"/>
</dbReference>
<dbReference type="FunFam" id="3.90.550.10:FF:000046">
    <property type="entry name" value="Mannose-1-phosphate guanylyltransferase (GDP)"/>
    <property type="match status" value="1"/>
</dbReference>
<reference evidence="10" key="1">
    <citation type="submission" date="2020-10" db="EMBL/GenBank/DDBJ databases">
        <authorList>
            <person name="Gilroy R."/>
        </authorList>
    </citation>
    <scope>NUCLEOTIDE SEQUENCE</scope>
    <source>
        <strain evidence="10">B2-16538</strain>
    </source>
</reference>
<feature type="domain" description="Nucleotidyl transferase" evidence="8">
    <location>
        <begin position="8"/>
        <end position="285"/>
    </location>
</feature>
<evidence type="ECO:0000259" key="8">
    <source>
        <dbReference type="Pfam" id="PF00483"/>
    </source>
</evidence>
<dbReference type="PANTHER" id="PTHR46390:SF1">
    <property type="entry name" value="MANNOSE-1-PHOSPHATE GUANYLYLTRANSFERASE"/>
    <property type="match status" value="1"/>
</dbReference>
<evidence type="ECO:0000256" key="3">
    <source>
        <dbReference type="ARBA" id="ARBA00022679"/>
    </source>
</evidence>
<dbReference type="GO" id="GO:0004475">
    <property type="term" value="F:mannose-1-phosphate guanylyltransferase (GTP) activity"/>
    <property type="evidence" value="ECO:0007669"/>
    <property type="project" value="UniProtKB-EC"/>
</dbReference>
<dbReference type="Pfam" id="PF22640">
    <property type="entry name" value="ManC_GMP_beta-helix"/>
    <property type="match status" value="1"/>
</dbReference>
<evidence type="ECO:0000256" key="1">
    <source>
        <dbReference type="ARBA" id="ARBA00006115"/>
    </source>
</evidence>
<dbReference type="InterPro" id="IPR005835">
    <property type="entry name" value="NTP_transferase_dom"/>
</dbReference>
<organism evidence="10 11">
    <name type="scientific">Candidatus Cryptobacteroides excrementavium</name>
    <dbReference type="NCBI Taxonomy" id="2840759"/>
    <lineage>
        <taxon>Bacteria</taxon>
        <taxon>Pseudomonadati</taxon>
        <taxon>Bacteroidota</taxon>
        <taxon>Bacteroidia</taxon>
        <taxon>Bacteroidales</taxon>
        <taxon>Candidatus Cryptobacteroides</taxon>
    </lineage>
</organism>
<dbReference type="CDD" id="cd02509">
    <property type="entry name" value="GDP-M1P_Guanylyltransferase"/>
    <property type="match status" value="1"/>
</dbReference>
<evidence type="ECO:0000256" key="5">
    <source>
        <dbReference type="ARBA" id="ARBA00022741"/>
    </source>
</evidence>
<dbReference type="InterPro" id="IPR029044">
    <property type="entry name" value="Nucleotide-diphossugar_trans"/>
</dbReference>
<feature type="domain" description="MannoseP isomerase/GMP-like beta-helix" evidence="9">
    <location>
        <begin position="309"/>
        <end position="346"/>
    </location>
</feature>
<dbReference type="SUPFAM" id="SSF53448">
    <property type="entry name" value="Nucleotide-diphospho-sugar transferases"/>
    <property type="match status" value="1"/>
</dbReference>
<keyword evidence="5" id="KW-0547">Nucleotide-binding</keyword>
<evidence type="ECO:0000256" key="7">
    <source>
        <dbReference type="ARBA" id="ARBA00047343"/>
    </source>
</evidence>
<reference evidence="10" key="2">
    <citation type="journal article" date="2021" name="PeerJ">
        <title>Extensive microbial diversity within the chicken gut microbiome revealed by metagenomics and culture.</title>
        <authorList>
            <person name="Gilroy R."/>
            <person name="Ravi A."/>
            <person name="Getino M."/>
            <person name="Pursley I."/>
            <person name="Horton D.L."/>
            <person name="Alikhan N.F."/>
            <person name="Baker D."/>
            <person name="Gharbi K."/>
            <person name="Hall N."/>
            <person name="Watson M."/>
            <person name="Adriaenssens E.M."/>
            <person name="Foster-Nyarko E."/>
            <person name="Jarju S."/>
            <person name="Secka A."/>
            <person name="Antonio M."/>
            <person name="Oren A."/>
            <person name="Chaudhuri R.R."/>
            <person name="La Ragione R."/>
            <person name="Hildebrand F."/>
            <person name="Pallen M.J."/>
        </authorList>
    </citation>
    <scope>NUCLEOTIDE SEQUENCE</scope>
    <source>
        <strain evidence="10">B2-16538</strain>
    </source>
</reference>
<dbReference type="InterPro" id="IPR054566">
    <property type="entry name" value="ManC/GMP-like_b-helix"/>
</dbReference>
<dbReference type="EC" id="2.7.7.13" evidence="2"/>
<dbReference type="SUPFAM" id="SSF159283">
    <property type="entry name" value="Guanosine diphospho-D-mannose pyrophosphorylase/mannose-6-phosphate isomerase linker domain"/>
    <property type="match status" value="1"/>
</dbReference>
<comment type="catalytic activity">
    <reaction evidence="7">
        <text>alpha-D-mannose 1-phosphate + GTP + H(+) = GDP-alpha-D-mannose + diphosphate</text>
        <dbReference type="Rhea" id="RHEA:15229"/>
        <dbReference type="ChEBI" id="CHEBI:15378"/>
        <dbReference type="ChEBI" id="CHEBI:33019"/>
        <dbReference type="ChEBI" id="CHEBI:37565"/>
        <dbReference type="ChEBI" id="CHEBI:57527"/>
        <dbReference type="ChEBI" id="CHEBI:58409"/>
        <dbReference type="EC" id="2.7.7.13"/>
    </reaction>
</comment>
<comment type="caution">
    <text evidence="10">The sequence shown here is derived from an EMBL/GenBank/DDBJ whole genome shotgun (WGS) entry which is preliminary data.</text>
</comment>
<name>A0A9D9J3N7_9BACT</name>
<dbReference type="InterPro" id="IPR049577">
    <property type="entry name" value="GMPP_N"/>
</dbReference>
<dbReference type="InterPro" id="IPR051161">
    <property type="entry name" value="Mannose-6P_isomerase_type2"/>
</dbReference>
<dbReference type="AlphaFoldDB" id="A0A9D9J3N7"/>
<keyword evidence="3" id="KW-0808">Transferase</keyword>
<dbReference type="EMBL" id="JADILX010000008">
    <property type="protein sequence ID" value="MBO8484889.1"/>
    <property type="molecule type" value="Genomic_DNA"/>
</dbReference>
<accession>A0A9D9J3N7</accession>
<dbReference type="Proteomes" id="UP000823750">
    <property type="component" value="Unassembled WGS sequence"/>
</dbReference>
<evidence type="ECO:0000313" key="10">
    <source>
        <dbReference type="EMBL" id="MBO8484889.1"/>
    </source>
</evidence>
<evidence type="ECO:0000256" key="6">
    <source>
        <dbReference type="ARBA" id="ARBA00023134"/>
    </source>
</evidence>
<keyword evidence="6" id="KW-0342">GTP-binding</keyword>
<sequence length="364" mass="41378">MDKNYYCVIMAGGAGTRFWPVSRTAYPKQFLDMAGTGKSFLRYTFERFAGIIPAENIIVVTTSRYTDLVKGQIPELLPENLLVEPYGRDTAPCIIYATYTLLKRNPDATMVVSPADHLIMDEDKFRKTISDALDYAAKTDVLMTLGIRPTKPDSNYGYIQAAGGKAAFEKEEPMPVKTFTEKPDAALAKVFLDSGEFFWNAGIFAWNARTIREEAEKHIPEVTRLFAGWENVIGSPMEKEFIERAYSDCIKISIDYGVMEKTDRAWIYPARFGWADIGNWEALYSHYDRKDNHGNAFISGERLSDGNRNLLVYSRKKDKLVAIKGLENFMVIDTDDVLLICPKDDRQFKDFIAGIAMPDFEDFR</sequence>